<dbReference type="SMART" id="SM00238">
    <property type="entry name" value="BIR"/>
    <property type="match status" value="2"/>
</dbReference>
<evidence type="ECO:0000256" key="1">
    <source>
        <dbReference type="ARBA" id="ARBA00000900"/>
    </source>
</evidence>
<dbReference type="Gene3D" id="1.10.1170.10">
    <property type="entry name" value="Inhibitor Of Apoptosis Protein (2mihbC-IAP-1), Chain A"/>
    <property type="match status" value="3"/>
</dbReference>
<dbReference type="AlphaFoldDB" id="A0A3Q0RGD6"/>
<evidence type="ECO:0000256" key="6">
    <source>
        <dbReference type="ARBA" id="ARBA00022687"/>
    </source>
</evidence>
<dbReference type="GO" id="GO:0043066">
    <property type="term" value="P:negative regulation of apoptotic process"/>
    <property type="evidence" value="ECO:0007669"/>
    <property type="project" value="TreeGrafter"/>
</dbReference>
<dbReference type="GO" id="GO:0090263">
    <property type="term" value="P:positive regulation of canonical Wnt signaling pathway"/>
    <property type="evidence" value="ECO:0007669"/>
    <property type="project" value="TreeGrafter"/>
</dbReference>
<dbReference type="GO" id="GO:0016055">
    <property type="term" value="P:Wnt signaling pathway"/>
    <property type="evidence" value="ECO:0007669"/>
    <property type="project" value="UniProtKB-KW"/>
</dbReference>
<evidence type="ECO:0000256" key="4">
    <source>
        <dbReference type="ARBA" id="ARBA00022490"/>
    </source>
</evidence>
<dbReference type="GO" id="GO:0051726">
    <property type="term" value="P:regulation of cell cycle"/>
    <property type="evidence" value="ECO:0007669"/>
    <property type="project" value="TreeGrafter"/>
</dbReference>
<dbReference type="Pfam" id="PF00653">
    <property type="entry name" value="BIR"/>
    <property type="match status" value="2"/>
</dbReference>
<dbReference type="GO" id="GO:0006915">
    <property type="term" value="P:apoptotic process"/>
    <property type="evidence" value="ECO:0007669"/>
    <property type="project" value="UniProtKB-KW"/>
</dbReference>
<accession>A0A3Q0RGD6</accession>
<dbReference type="GO" id="GO:0043027">
    <property type="term" value="F:cysteine-type endopeptidase inhibitor activity involved in apoptotic process"/>
    <property type="evidence" value="ECO:0007669"/>
    <property type="project" value="TreeGrafter"/>
</dbReference>
<evidence type="ECO:0000256" key="7">
    <source>
        <dbReference type="ARBA" id="ARBA00022703"/>
    </source>
</evidence>
<dbReference type="SUPFAM" id="SSF57924">
    <property type="entry name" value="Inhibitor of apoptosis (IAP) repeat"/>
    <property type="match status" value="3"/>
</dbReference>
<comment type="catalytic activity">
    <reaction evidence="1">
        <text>S-ubiquitinyl-[E2 ubiquitin-conjugating enzyme]-L-cysteine + [acceptor protein]-L-lysine = [E2 ubiquitin-conjugating enzyme]-L-cysteine + N(6)-ubiquitinyl-[acceptor protein]-L-lysine.</text>
        <dbReference type="EC" id="2.3.2.27"/>
    </reaction>
</comment>
<keyword evidence="8" id="KW-0677">Repeat</keyword>
<dbReference type="PROSITE" id="PS50143">
    <property type="entry name" value="BIR_REPEAT_2"/>
    <property type="match status" value="2"/>
</dbReference>
<reference evidence="10" key="2">
    <citation type="submission" date="2025-09" db="UniProtKB">
        <authorList>
            <consortium name="Ensembl"/>
        </authorList>
    </citation>
    <scope>IDENTIFICATION</scope>
</reference>
<keyword evidence="5" id="KW-0808">Transferase</keyword>
<evidence type="ECO:0000256" key="5">
    <source>
        <dbReference type="ARBA" id="ARBA00022679"/>
    </source>
</evidence>
<proteinExistence type="predicted"/>
<dbReference type="PROSITE" id="PS01282">
    <property type="entry name" value="BIR_REPEAT_1"/>
    <property type="match status" value="1"/>
</dbReference>
<name>A0A3Q0RGD6_AMPCI</name>
<reference evidence="10" key="1">
    <citation type="submission" date="2025-08" db="UniProtKB">
        <authorList>
            <consortium name="Ensembl"/>
        </authorList>
    </citation>
    <scope>IDENTIFICATION</scope>
</reference>
<protein>
    <recommendedName>
        <fullName evidence="3">RING-type E3 ubiquitin transferase</fullName>
        <ecNumber evidence="3">2.3.2.27</ecNumber>
    </recommendedName>
</protein>
<dbReference type="OMA" id="QWRTHIP"/>
<dbReference type="GeneTree" id="ENSGT00940000166874"/>
<dbReference type="InterPro" id="IPR001370">
    <property type="entry name" value="BIR_rpt"/>
</dbReference>
<organism evidence="10 11">
    <name type="scientific">Amphilophus citrinellus</name>
    <name type="common">Midas cichlid</name>
    <name type="synonym">Cichlasoma citrinellum</name>
    <dbReference type="NCBI Taxonomy" id="61819"/>
    <lineage>
        <taxon>Eukaryota</taxon>
        <taxon>Metazoa</taxon>
        <taxon>Chordata</taxon>
        <taxon>Craniata</taxon>
        <taxon>Vertebrata</taxon>
        <taxon>Euteleostomi</taxon>
        <taxon>Actinopterygii</taxon>
        <taxon>Neopterygii</taxon>
        <taxon>Teleostei</taxon>
        <taxon>Neoteleostei</taxon>
        <taxon>Acanthomorphata</taxon>
        <taxon>Ovalentaria</taxon>
        <taxon>Cichlomorphae</taxon>
        <taxon>Cichliformes</taxon>
        <taxon>Cichlidae</taxon>
        <taxon>New World cichlids</taxon>
        <taxon>Cichlasomatinae</taxon>
        <taxon>Heroini</taxon>
        <taxon>Amphilophus</taxon>
    </lineage>
</organism>
<dbReference type="GO" id="GO:0005634">
    <property type="term" value="C:nucleus"/>
    <property type="evidence" value="ECO:0007669"/>
    <property type="project" value="TreeGrafter"/>
</dbReference>
<dbReference type="GO" id="GO:0005737">
    <property type="term" value="C:cytoplasm"/>
    <property type="evidence" value="ECO:0007669"/>
    <property type="project" value="UniProtKB-SubCell"/>
</dbReference>
<dbReference type="GO" id="GO:0061630">
    <property type="term" value="F:ubiquitin protein ligase activity"/>
    <property type="evidence" value="ECO:0007669"/>
    <property type="project" value="UniProtKB-EC"/>
</dbReference>
<dbReference type="Ensembl" id="ENSACIT00000011655.1">
    <property type="protein sequence ID" value="ENSACIP00000011334.1"/>
    <property type="gene ID" value="ENSACIG00000008849.1"/>
</dbReference>
<evidence type="ECO:0000256" key="8">
    <source>
        <dbReference type="ARBA" id="ARBA00022737"/>
    </source>
</evidence>
<keyword evidence="6" id="KW-0879">Wnt signaling pathway</keyword>
<dbReference type="EC" id="2.3.2.27" evidence="3"/>
<evidence type="ECO:0000313" key="10">
    <source>
        <dbReference type="Ensembl" id="ENSACIP00000011334.1"/>
    </source>
</evidence>
<dbReference type="CDD" id="cd00022">
    <property type="entry name" value="BIR"/>
    <property type="match status" value="2"/>
</dbReference>
<dbReference type="InterPro" id="IPR050784">
    <property type="entry name" value="IAP"/>
</dbReference>
<dbReference type="PANTHER" id="PTHR10044">
    <property type="entry name" value="INHIBITOR OF APOPTOSIS"/>
    <property type="match status" value="1"/>
</dbReference>
<dbReference type="STRING" id="61819.ENSACIP00000011334"/>
<keyword evidence="11" id="KW-1185">Reference proteome</keyword>
<dbReference type="GO" id="GO:0031398">
    <property type="term" value="P:positive regulation of protein ubiquitination"/>
    <property type="evidence" value="ECO:0007669"/>
    <property type="project" value="TreeGrafter"/>
</dbReference>
<evidence type="ECO:0000256" key="9">
    <source>
        <dbReference type="ARBA" id="ARBA00022786"/>
    </source>
</evidence>
<keyword evidence="4" id="KW-0963">Cytoplasm</keyword>
<evidence type="ECO:0000313" key="11">
    <source>
        <dbReference type="Proteomes" id="UP000261340"/>
    </source>
</evidence>
<comment type="subcellular location">
    <subcellularLocation>
        <location evidence="2">Cytoplasm</location>
    </subcellularLocation>
</comment>
<evidence type="ECO:0000256" key="2">
    <source>
        <dbReference type="ARBA" id="ARBA00004496"/>
    </source>
</evidence>
<dbReference type="Proteomes" id="UP000261340">
    <property type="component" value="Unplaced"/>
</dbReference>
<evidence type="ECO:0000256" key="3">
    <source>
        <dbReference type="ARBA" id="ARBA00012483"/>
    </source>
</evidence>
<keyword evidence="9" id="KW-0833">Ubl conjugation pathway</keyword>
<keyword evidence="7" id="KW-0053">Apoptosis</keyword>
<dbReference type="PANTHER" id="PTHR10044:SF115">
    <property type="entry name" value="E3 UBIQUITIN-PROTEIN LIGASE XIAP"/>
    <property type="match status" value="1"/>
</dbReference>
<sequence length="280" mass="31445">MCALSQDGVWETDCSRDFSLVNRRLDSFRGSSLAEQVPADRLAQAGFFYTGHSDRVRCFSCNTTVENWCRGDKPVDRHKEVSPSCTFLSCVHRTSFNLNPNAPLINGSIYSQEAEDMEYRLRTGAVVDETIYPKVPHMRKEEARLQTFSFWPSSAPVNPSDLAQAGLFYVGQSDLVQCFCCGNKLSGWETGDTAWGEHEKHFPNCLFILGQDVDNVPIQGGTEVESSSSQHVNAQVSMESFEKRRDSFAGVRHPVDHERLARAGFYSTGSLQVFRTKETF</sequence>